<gene>
    <name evidence="13" type="ORF">COU33_02760</name>
</gene>
<dbReference type="InterPro" id="IPR026533">
    <property type="entry name" value="NTPase/PRRC1"/>
</dbReference>
<dbReference type="InterPro" id="IPR002786">
    <property type="entry name" value="Non_canon_purine_NTPase"/>
</dbReference>
<dbReference type="GO" id="GO:0103023">
    <property type="term" value="F:ITPase activity"/>
    <property type="evidence" value="ECO:0007669"/>
    <property type="project" value="UniProtKB-EC"/>
</dbReference>
<dbReference type="InterPro" id="IPR029001">
    <property type="entry name" value="ITPase-like_fam"/>
</dbReference>
<comment type="similarity">
    <text evidence="10 11">Belongs to the YjjX NTPase family.</text>
</comment>
<organism evidence="13 14">
    <name type="scientific">Candidatus Magasanikbacteria bacterium CG10_big_fil_rev_8_21_14_0_10_43_6</name>
    <dbReference type="NCBI Taxonomy" id="1974650"/>
    <lineage>
        <taxon>Bacteria</taxon>
        <taxon>Candidatus Magasanikiibacteriota</taxon>
    </lineage>
</organism>
<evidence type="ECO:0000313" key="13">
    <source>
        <dbReference type="EMBL" id="PIT86503.1"/>
    </source>
</evidence>
<dbReference type="PANTHER" id="PTHR34699:SF2">
    <property type="entry name" value="NON-CANONICAL PURINE NTP PHOSPHATASE_PRRC1 DOMAIN-CONTAINING PROTEIN"/>
    <property type="match status" value="1"/>
</dbReference>
<sequence length="175" mass="18746">MHIIVGSKNPVKIAAAKTAFTLAFPHIDITVEGISVSSGVSDQPMSAAETLQGAENRASNIFAAASPDFAVGMEGGLEEDMHGLASVAWMVIKNRAGKTGRGKSGVFFLPPGVAELVRKGHELGEADDLYWGETNSKQQDGAVGLLTNQAVRREDYYVQALLFALIPFIQKDHYE</sequence>
<dbReference type="Gene3D" id="3.90.950.10">
    <property type="match status" value="1"/>
</dbReference>
<dbReference type="PANTHER" id="PTHR34699">
    <property type="match status" value="1"/>
</dbReference>
<comment type="cofactor">
    <cofactor evidence="1">
        <name>Mn(2+)</name>
        <dbReference type="ChEBI" id="CHEBI:29035"/>
    </cofactor>
</comment>
<dbReference type="Pfam" id="PF01931">
    <property type="entry name" value="NTPase_I-T"/>
    <property type="match status" value="1"/>
</dbReference>
<keyword evidence="3 11" id="KW-0547">Nucleotide-binding</keyword>
<dbReference type="AlphaFoldDB" id="A0A2M6W142"/>
<dbReference type="GO" id="GO:0046872">
    <property type="term" value="F:metal ion binding"/>
    <property type="evidence" value="ECO:0007669"/>
    <property type="project" value="UniProtKB-KW"/>
</dbReference>
<evidence type="ECO:0000256" key="3">
    <source>
        <dbReference type="ARBA" id="ARBA00022741"/>
    </source>
</evidence>
<evidence type="ECO:0000256" key="2">
    <source>
        <dbReference type="ARBA" id="ARBA00022723"/>
    </source>
</evidence>
<name>A0A2M6W142_9BACT</name>
<evidence type="ECO:0000259" key="12">
    <source>
        <dbReference type="Pfam" id="PF01931"/>
    </source>
</evidence>
<evidence type="ECO:0000313" key="14">
    <source>
        <dbReference type="Proteomes" id="UP000229362"/>
    </source>
</evidence>
<keyword evidence="4 11" id="KW-0378">Hydrolase</keyword>
<evidence type="ECO:0000256" key="5">
    <source>
        <dbReference type="ARBA" id="ARBA00022842"/>
    </source>
</evidence>
<evidence type="ECO:0000256" key="10">
    <source>
        <dbReference type="ARBA" id="ARBA00060855"/>
    </source>
</evidence>
<evidence type="ECO:0000256" key="8">
    <source>
        <dbReference type="ARBA" id="ARBA00048174"/>
    </source>
</evidence>
<comment type="catalytic activity">
    <reaction evidence="8 11">
        <text>ITP + H2O = IDP + phosphate + H(+)</text>
        <dbReference type="Rhea" id="RHEA:28330"/>
        <dbReference type="ChEBI" id="CHEBI:15377"/>
        <dbReference type="ChEBI" id="CHEBI:15378"/>
        <dbReference type="ChEBI" id="CHEBI:43474"/>
        <dbReference type="ChEBI" id="CHEBI:58280"/>
        <dbReference type="ChEBI" id="CHEBI:61402"/>
        <dbReference type="EC" id="3.6.1.73"/>
    </reaction>
</comment>
<comment type="caution">
    <text evidence="13">The sequence shown here is derived from an EMBL/GenBank/DDBJ whole genome shotgun (WGS) entry which is preliminary data.</text>
</comment>
<evidence type="ECO:0000256" key="11">
    <source>
        <dbReference type="HAMAP-Rule" id="MF_00648"/>
    </source>
</evidence>
<dbReference type="EMBL" id="PFBZ01000118">
    <property type="protein sequence ID" value="PIT86503.1"/>
    <property type="molecule type" value="Genomic_DNA"/>
</dbReference>
<evidence type="ECO:0000256" key="7">
    <source>
        <dbReference type="ARBA" id="ARBA00023211"/>
    </source>
</evidence>
<keyword evidence="7 11" id="KW-0464">Manganese</keyword>
<dbReference type="NCBIfam" id="TIGR00258">
    <property type="entry name" value="inosine/xanthosine triphosphatase"/>
    <property type="match status" value="1"/>
</dbReference>
<keyword evidence="6 11" id="KW-0546">Nucleotide metabolism</keyword>
<keyword evidence="5 11" id="KW-0460">Magnesium</keyword>
<comment type="function">
    <text evidence="11">Phosphatase that hydrolyzes non-canonical purine nucleotides such as XTP and ITP to their respective diphosphate derivatives. Probably excludes non-canonical purines from DNA/RNA precursor pool, thus preventing their incorporation into DNA/RNA and avoiding chromosomal lesions.</text>
</comment>
<comment type="caution">
    <text evidence="11">Lacks conserved residue(s) required for the propagation of feature annotation.</text>
</comment>
<dbReference type="Proteomes" id="UP000229362">
    <property type="component" value="Unassembled WGS sequence"/>
</dbReference>
<evidence type="ECO:0000256" key="6">
    <source>
        <dbReference type="ARBA" id="ARBA00023080"/>
    </source>
</evidence>
<evidence type="ECO:0000256" key="9">
    <source>
        <dbReference type="ARBA" id="ARBA00048781"/>
    </source>
</evidence>
<proteinExistence type="inferred from homology"/>
<protein>
    <recommendedName>
        <fullName evidence="11">Probable inosine/xanthosine triphosphatase</fullName>
        <shortName evidence="11">ITPase/XTPase</shortName>
        <ecNumber evidence="11">3.6.1.73</ecNumber>
    </recommendedName>
    <alternativeName>
        <fullName evidence="11">Non-canonical purine NTP phosphatase</fullName>
    </alternativeName>
    <alternativeName>
        <fullName evidence="11">Non-standard purine NTP phosphatase</fullName>
    </alternativeName>
    <alternativeName>
        <fullName evidence="11">Nucleoside-triphosphate phosphatase</fullName>
        <shortName evidence="11">NTPase</shortName>
    </alternativeName>
</protein>
<comment type="cofactor">
    <cofactor evidence="11">
        <name>Mg(2+)</name>
        <dbReference type="ChEBI" id="CHEBI:18420"/>
    </cofactor>
    <cofactor evidence="11">
        <name>Mn(2+)</name>
        <dbReference type="ChEBI" id="CHEBI:29035"/>
    </cofactor>
    <text evidence="11">Binds 1 divalent metal cation per subunit; can use either Mg(2+) or Mn(2+).</text>
</comment>
<dbReference type="EC" id="3.6.1.73" evidence="11"/>
<dbReference type="InterPro" id="IPR050299">
    <property type="entry name" value="YjjX_NTPase"/>
</dbReference>
<dbReference type="HAMAP" id="MF_00648">
    <property type="entry name" value="Non_canon_purine_NTPase_YjjX"/>
    <property type="match status" value="1"/>
</dbReference>
<keyword evidence="2 11" id="KW-0479">Metal-binding</keyword>
<comment type="catalytic activity">
    <reaction evidence="9 11">
        <text>XTP + H2O = XDP + phosphate + H(+)</text>
        <dbReference type="Rhea" id="RHEA:28406"/>
        <dbReference type="ChEBI" id="CHEBI:15377"/>
        <dbReference type="ChEBI" id="CHEBI:15378"/>
        <dbReference type="ChEBI" id="CHEBI:43474"/>
        <dbReference type="ChEBI" id="CHEBI:59884"/>
        <dbReference type="ChEBI" id="CHEBI:61314"/>
        <dbReference type="EC" id="3.6.1.73"/>
    </reaction>
</comment>
<evidence type="ECO:0000256" key="1">
    <source>
        <dbReference type="ARBA" id="ARBA00001936"/>
    </source>
</evidence>
<accession>A0A2M6W142</accession>
<evidence type="ECO:0000256" key="4">
    <source>
        <dbReference type="ARBA" id="ARBA00022801"/>
    </source>
</evidence>
<dbReference type="SUPFAM" id="SSF52972">
    <property type="entry name" value="ITPase-like"/>
    <property type="match status" value="1"/>
</dbReference>
<dbReference type="GO" id="GO:0009117">
    <property type="term" value="P:nucleotide metabolic process"/>
    <property type="evidence" value="ECO:0007669"/>
    <property type="project" value="UniProtKB-KW"/>
</dbReference>
<reference evidence="14" key="1">
    <citation type="submission" date="2017-09" db="EMBL/GenBank/DDBJ databases">
        <title>Depth-based differentiation of microbial function through sediment-hosted aquifers and enrichment of novel symbionts in the deep terrestrial subsurface.</title>
        <authorList>
            <person name="Probst A.J."/>
            <person name="Ladd B."/>
            <person name="Jarett J.K."/>
            <person name="Geller-Mcgrath D.E."/>
            <person name="Sieber C.M.K."/>
            <person name="Emerson J.B."/>
            <person name="Anantharaman K."/>
            <person name="Thomas B.C."/>
            <person name="Malmstrom R."/>
            <person name="Stieglmeier M."/>
            <person name="Klingl A."/>
            <person name="Woyke T."/>
            <person name="Ryan C.M."/>
            <person name="Banfield J.F."/>
        </authorList>
    </citation>
    <scope>NUCLEOTIDE SEQUENCE [LARGE SCALE GENOMIC DNA]</scope>
</reference>
<dbReference type="GO" id="GO:0000166">
    <property type="term" value="F:nucleotide binding"/>
    <property type="evidence" value="ECO:0007669"/>
    <property type="project" value="UniProtKB-KW"/>
</dbReference>
<dbReference type="FunFam" id="3.90.950.10:FF:000002">
    <property type="entry name" value="Inosine/xanthosine triphosphatase"/>
    <property type="match status" value="1"/>
</dbReference>
<feature type="domain" description="Non-canonical purine NTP phosphatase/PRRC1" evidence="12">
    <location>
        <begin position="6"/>
        <end position="169"/>
    </location>
</feature>
<comment type="subunit">
    <text evidence="11">Homodimer.</text>
</comment>
<dbReference type="GO" id="GO:0006772">
    <property type="term" value="P:thiamine metabolic process"/>
    <property type="evidence" value="ECO:0007669"/>
    <property type="project" value="TreeGrafter"/>
</dbReference>